<proteinExistence type="predicted"/>
<reference evidence="1" key="1">
    <citation type="submission" date="2024-02" db="EMBL/GenBank/DDBJ databases">
        <authorList>
            <consortium name="ELIXIR-Norway"/>
            <consortium name="Elixir Norway"/>
        </authorList>
    </citation>
    <scope>NUCLEOTIDE SEQUENCE</scope>
</reference>
<protein>
    <submittedName>
        <fullName evidence="1">Uncharacterized protein</fullName>
    </submittedName>
</protein>
<gene>
    <name evidence="1" type="ORF">CSSPJE1EN1_LOCUS16065</name>
</gene>
<dbReference type="EMBL" id="OZ020098">
    <property type="protein sequence ID" value="CAK9270587.1"/>
    <property type="molecule type" value="Genomic_DNA"/>
</dbReference>
<accession>A0ABP0WVY4</accession>
<evidence type="ECO:0000313" key="1">
    <source>
        <dbReference type="EMBL" id="CAK9270587.1"/>
    </source>
</evidence>
<organism evidence="1 2">
    <name type="scientific">Sphagnum jensenii</name>
    <dbReference type="NCBI Taxonomy" id="128206"/>
    <lineage>
        <taxon>Eukaryota</taxon>
        <taxon>Viridiplantae</taxon>
        <taxon>Streptophyta</taxon>
        <taxon>Embryophyta</taxon>
        <taxon>Bryophyta</taxon>
        <taxon>Sphagnophytina</taxon>
        <taxon>Sphagnopsida</taxon>
        <taxon>Sphagnales</taxon>
        <taxon>Sphagnaceae</taxon>
        <taxon>Sphagnum</taxon>
    </lineage>
</organism>
<dbReference type="Proteomes" id="UP001497444">
    <property type="component" value="Chromosome 3"/>
</dbReference>
<sequence>MERTNHAPDPEDIFDPSMLDFSESIHPSAEGTIGLQSSSMKDEGTSTDIFVGEQSENNATNDLAPCMPESAVAYVLQADSSGLDSEPYRLNLKVTEGCAHTECQIKFTEGWKVSLQNPGENLMRAIFGENIEQSQMDYGIKVFTLRQDVCANPTFHTARHFVYILELDMYHLDTSWKELQNFVMFFIG</sequence>
<name>A0ABP0WVY4_9BRYO</name>
<keyword evidence="2" id="KW-1185">Reference proteome</keyword>
<evidence type="ECO:0000313" key="2">
    <source>
        <dbReference type="Proteomes" id="UP001497444"/>
    </source>
</evidence>